<dbReference type="EMBL" id="UINC01110461">
    <property type="protein sequence ID" value="SVC77979.1"/>
    <property type="molecule type" value="Genomic_DNA"/>
</dbReference>
<reference evidence="1" key="1">
    <citation type="submission" date="2018-05" db="EMBL/GenBank/DDBJ databases">
        <authorList>
            <person name="Lanie J.A."/>
            <person name="Ng W.-L."/>
            <person name="Kazmierczak K.M."/>
            <person name="Andrzejewski T.M."/>
            <person name="Davidsen T.M."/>
            <person name="Wayne K.J."/>
            <person name="Tettelin H."/>
            <person name="Glass J.I."/>
            <person name="Rusch D."/>
            <person name="Podicherti R."/>
            <person name="Tsui H.-C.T."/>
            <person name="Winkler M.E."/>
        </authorList>
    </citation>
    <scope>NUCLEOTIDE SEQUENCE</scope>
</reference>
<name>A0A382PX93_9ZZZZ</name>
<gene>
    <name evidence="1" type="ORF">METZ01_LOCUS330833</name>
</gene>
<sequence>MNLHNLASFSALALTSAWLAAKPITFDFKDPKSINSIIFQMDAPLESINGSGQGVAGKVTFDPAK</sequence>
<accession>A0A382PX93</accession>
<evidence type="ECO:0008006" key="2">
    <source>
        <dbReference type="Google" id="ProtNLM"/>
    </source>
</evidence>
<organism evidence="1">
    <name type="scientific">marine metagenome</name>
    <dbReference type="NCBI Taxonomy" id="408172"/>
    <lineage>
        <taxon>unclassified sequences</taxon>
        <taxon>metagenomes</taxon>
        <taxon>ecological metagenomes</taxon>
    </lineage>
</organism>
<evidence type="ECO:0000313" key="1">
    <source>
        <dbReference type="EMBL" id="SVC77979.1"/>
    </source>
</evidence>
<protein>
    <recommendedName>
        <fullName evidence="2">Lipid/polyisoprenoid-binding YceI-like domain-containing protein</fullName>
    </recommendedName>
</protein>
<dbReference type="AlphaFoldDB" id="A0A382PX93"/>
<feature type="non-terminal residue" evidence="1">
    <location>
        <position position="65"/>
    </location>
</feature>
<proteinExistence type="predicted"/>